<dbReference type="InterPro" id="IPR029063">
    <property type="entry name" value="SAM-dependent_MTases_sf"/>
</dbReference>
<dbReference type="InterPro" id="IPR041698">
    <property type="entry name" value="Methyltransf_25"/>
</dbReference>
<protein>
    <submittedName>
        <fullName evidence="2">Class I SAM-dependent methyltransferase</fullName>
    </submittedName>
</protein>
<dbReference type="AlphaFoldDB" id="A0A2W5TUS1"/>
<evidence type="ECO:0000313" key="2">
    <source>
        <dbReference type="EMBL" id="PZR16156.1"/>
    </source>
</evidence>
<comment type="caution">
    <text evidence="2">The sequence shown here is derived from an EMBL/GenBank/DDBJ whole genome shotgun (WGS) entry which is preliminary data.</text>
</comment>
<accession>A0A2W5TUS1</accession>
<dbReference type="GO" id="GO:0008168">
    <property type="term" value="F:methyltransferase activity"/>
    <property type="evidence" value="ECO:0007669"/>
    <property type="project" value="UniProtKB-KW"/>
</dbReference>
<dbReference type="EMBL" id="QFQP01000004">
    <property type="protein sequence ID" value="PZR16156.1"/>
    <property type="molecule type" value="Genomic_DNA"/>
</dbReference>
<proteinExistence type="predicted"/>
<keyword evidence="2" id="KW-0808">Transferase</keyword>
<sequence length="230" mass="25547">MNGPFFGEMYLRSTRPFLSDTVTRAEGEFLRSRLHGGRLLDVGCGHGRHLSCLGGFGVDRDPLSLTEARHHGLVARADFSALPFRSAVFDGGWCWYNSLGTLEDADVPRVLAECARVMKPGAPFIVQGSVIDRAIAQPEAGFDGQIGEGDHLHEVARFDPLRRRDEIHRRLTLNDGRVLEADFFIRYYDLDEWSGLLSEAGFQTRWSVGALDGSPLDDNSTDLIVGAERR</sequence>
<keyword evidence="2" id="KW-0489">Methyltransferase</keyword>
<evidence type="ECO:0000313" key="3">
    <source>
        <dbReference type="Proteomes" id="UP000249061"/>
    </source>
</evidence>
<organism evidence="2 3">
    <name type="scientific">Archangium gephyra</name>
    <dbReference type="NCBI Taxonomy" id="48"/>
    <lineage>
        <taxon>Bacteria</taxon>
        <taxon>Pseudomonadati</taxon>
        <taxon>Myxococcota</taxon>
        <taxon>Myxococcia</taxon>
        <taxon>Myxococcales</taxon>
        <taxon>Cystobacterineae</taxon>
        <taxon>Archangiaceae</taxon>
        <taxon>Archangium</taxon>
    </lineage>
</organism>
<name>A0A2W5TUS1_9BACT</name>
<evidence type="ECO:0000259" key="1">
    <source>
        <dbReference type="Pfam" id="PF13649"/>
    </source>
</evidence>
<dbReference type="GO" id="GO:0032259">
    <property type="term" value="P:methylation"/>
    <property type="evidence" value="ECO:0007669"/>
    <property type="project" value="UniProtKB-KW"/>
</dbReference>
<dbReference type="Gene3D" id="3.40.50.150">
    <property type="entry name" value="Vaccinia Virus protein VP39"/>
    <property type="match status" value="1"/>
</dbReference>
<feature type="domain" description="Methyltransferase" evidence="1">
    <location>
        <begin position="40"/>
        <end position="121"/>
    </location>
</feature>
<reference evidence="2 3" key="1">
    <citation type="submission" date="2017-08" db="EMBL/GenBank/DDBJ databases">
        <title>Infants hospitalized years apart are colonized by the same room-sourced microbial strains.</title>
        <authorList>
            <person name="Brooks B."/>
            <person name="Olm M.R."/>
            <person name="Firek B.A."/>
            <person name="Baker R."/>
            <person name="Thomas B.C."/>
            <person name="Morowitz M.J."/>
            <person name="Banfield J.F."/>
        </authorList>
    </citation>
    <scope>NUCLEOTIDE SEQUENCE [LARGE SCALE GENOMIC DNA]</scope>
    <source>
        <strain evidence="2">S2_003_000_R2_14</strain>
    </source>
</reference>
<dbReference type="Proteomes" id="UP000249061">
    <property type="component" value="Unassembled WGS sequence"/>
</dbReference>
<dbReference type="SUPFAM" id="SSF53335">
    <property type="entry name" value="S-adenosyl-L-methionine-dependent methyltransferases"/>
    <property type="match status" value="1"/>
</dbReference>
<dbReference type="Pfam" id="PF13649">
    <property type="entry name" value="Methyltransf_25"/>
    <property type="match status" value="1"/>
</dbReference>
<gene>
    <name evidence="2" type="ORF">DI536_07650</name>
</gene>